<evidence type="ECO:0000259" key="4">
    <source>
        <dbReference type="Pfam" id="PF02551"/>
    </source>
</evidence>
<name>A0ABV3BRA0_9ACTN</name>
<comment type="similarity">
    <text evidence="1">Belongs to the C/M/P thioester hydrolase family.</text>
</comment>
<evidence type="ECO:0000256" key="3">
    <source>
        <dbReference type="SAM" id="MobiDB-lite"/>
    </source>
</evidence>
<dbReference type="SUPFAM" id="SSF54637">
    <property type="entry name" value="Thioesterase/thiol ester dehydrase-isomerase"/>
    <property type="match status" value="2"/>
</dbReference>
<dbReference type="CDD" id="cd03444">
    <property type="entry name" value="Thioesterase_II_repeat1"/>
    <property type="match status" value="1"/>
</dbReference>
<dbReference type="Pfam" id="PF02551">
    <property type="entry name" value="Acyl_CoA_thio"/>
    <property type="match status" value="1"/>
</dbReference>
<sequence length="299" mass="32861">MNQALDVLLDLLDLEQIEEDIFRGVSRPSIVPRVFGGQVAAQALVAAGRTVPDDRSSSSRLRSSRGGPNAHSLHAYFLRAGDPGAPIVYTVDRIRDGRSFTTRRVVAVQHGQPIFHLSASFQTYEEGLEHQTAMPDAPDPETLPTAAEMLPRHLPAHVAERLVEARAAVDLRYVDMPPWGTVGQPREPRSQVWFRANGKLADDSLLHVCLATYVSDMTLLDSVLLAHGRGGWAVGDVVGASLDHAMWFHRPFRADEWLLYDQESPSSSGGRGLGQARIWTQDGRLAVTVIQEGVVRVPR</sequence>
<keyword evidence="7" id="KW-1185">Reference proteome</keyword>
<dbReference type="CDD" id="cd03445">
    <property type="entry name" value="Thioesterase_II_repeat2"/>
    <property type="match status" value="1"/>
</dbReference>
<dbReference type="Pfam" id="PF13622">
    <property type="entry name" value="4HBT_3"/>
    <property type="match status" value="1"/>
</dbReference>
<keyword evidence="2" id="KW-0378">Hydrolase</keyword>
<dbReference type="InterPro" id="IPR025652">
    <property type="entry name" value="TesB_C"/>
</dbReference>
<evidence type="ECO:0000256" key="2">
    <source>
        <dbReference type="ARBA" id="ARBA00022801"/>
    </source>
</evidence>
<proteinExistence type="inferred from homology"/>
<dbReference type="InterPro" id="IPR003703">
    <property type="entry name" value="Acyl_CoA_thio"/>
</dbReference>
<dbReference type="PANTHER" id="PTHR11066:SF34">
    <property type="entry name" value="ACYL-COENZYME A THIOESTERASE 8"/>
    <property type="match status" value="1"/>
</dbReference>
<accession>A0ABV3BRA0</accession>
<reference evidence="6 7" key="1">
    <citation type="submission" date="2024-06" db="EMBL/GenBank/DDBJ databases">
        <title>The Natural Products Discovery Center: Release of the First 8490 Sequenced Strains for Exploring Actinobacteria Biosynthetic Diversity.</title>
        <authorList>
            <person name="Kalkreuter E."/>
            <person name="Kautsar S.A."/>
            <person name="Yang D."/>
            <person name="Bader C.D."/>
            <person name="Teijaro C.N."/>
            <person name="Fluegel L."/>
            <person name="Davis C.M."/>
            <person name="Simpson J.R."/>
            <person name="Lauterbach L."/>
            <person name="Steele A.D."/>
            <person name="Gui C."/>
            <person name="Meng S."/>
            <person name="Li G."/>
            <person name="Viehrig K."/>
            <person name="Ye F."/>
            <person name="Su P."/>
            <person name="Kiefer A.F."/>
            <person name="Nichols A."/>
            <person name="Cepeda A.J."/>
            <person name="Yan W."/>
            <person name="Fan B."/>
            <person name="Jiang Y."/>
            <person name="Adhikari A."/>
            <person name="Zheng C.-J."/>
            <person name="Schuster L."/>
            <person name="Cowan T.M."/>
            <person name="Smanski M.J."/>
            <person name="Chevrette M.G."/>
            <person name="De Carvalho L.P.S."/>
            <person name="Shen B."/>
        </authorList>
    </citation>
    <scope>NUCLEOTIDE SEQUENCE [LARGE SCALE GENOMIC DNA]</scope>
    <source>
        <strain evidence="6 7">NPDC046838</strain>
    </source>
</reference>
<feature type="domain" description="Acyl-CoA thioesterase-like N-terminal HotDog" evidence="5">
    <location>
        <begin position="31"/>
        <end position="122"/>
    </location>
</feature>
<dbReference type="EMBL" id="JBEYXV010000012">
    <property type="protein sequence ID" value="MEU6823548.1"/>
    <property type="molecule type" value="Genomic_DNA"/>
</dbReference>
<dbReference type="Gene3D" id="2.40.160.210">
    <property type="entry name" value="Acyl-CoA thioesterase, double hotdog domain"/>
    <property type="match status" value="1"/>
</dbReference>
<dbReference type="PANTHER" id="PTHR11066">
    <property type="entry name" value="ACYL-COA THIOESTERASE"/>
    <property type="match status" value="1"/>
</dbReference>
<dbReference type="InterPro" id="IPR049449">
    <property type="entry name" value="TesB_ACOT8-like_N"/>
</dbReference>
<protein>
    <submittedName>
        <fullName evidence="6">Acyl-CoA thioesterase II</fullName>
    </submittedName>
</protein>
<evidence type="ECO:0000313" key="6">
    <source>
        <dbReference type="EMBL" id="MEU6823548.1"/>
    </source>
</evidence>
<dbReference type="Proteomes" id="UP001551176">
    <property type="component" value="Unassembled WGS sequence"/>
</dbReference>
<gene>
    <name evidence="6" type="ORF">ABZ921_23170</name>
</gene>
<evidence type="ECO:0000256" key="1">
    <source>
        <dbReference type="ARBA" id="ARBA00006538"/>
    </source>
</evidence>
<feature type="region of interest" description="Disordered" evidence="3">
    <location>
        <begin position="49"/>
        <end position="68"/>
    </location>
</feature>
<feature type="domain" description="Acyl-CoA thioesterase 2 C-terminal" evidence="4">
    <location>
        <begin position="183"/>
        <end position="294"/>
    </location>
</feature>
<organism evidence="6 7">
    <name type="scientific">Streptomyces atriruber</name>
    <dbReference type="NCBI Taxonomy" id="545121"/>
    <lineage>
        <taxon>Bacteria</taxon>
        <taxon>Bacillati</taxon>
        <taxon>Actinomycetota</taxon>
        <taxon>Actinomycetes</taxon>
        <taxon>Kitasatosporales</taxon>
        <taxon>Streptomycetaceae</taxon>
        <taxon>Streptomyces</taxon>
    </lineage>
</organism>
<evidence type="ECO:0000259" key="5">
    <source>
        <dbReference type="Pfam" id="PF13622"/>
    </source>
</evidence>
<dbReference type="RefSeq" id="WP_359352259.1">
    <property type="nucleotide sequence ID" value="NZ_JBEYXV010000012.1"/>
</dbReference>
<evidence type="ECO:0000313" key="7">
    <source>
        <dbReference type="Proteomes" id="UP001551176"/>
    </source>
</evidence>
<dbReference type="InterPro" id="IPR042171">
    <property type="entry name" value="Acyl-CoA_hotdog"/>
</dbReference>
<comment type="caution">
    <text evidence="6">The sequence shown here is derived from an EMBL/GenBank/DDBJ whole genome shotgun (WGS) entry which is preliminary data.</text>
</comment>
<dbReference type="InterPro" id="IPR029069">
    <property type="entry name" value="HotDog_dom_sf"/>
</dbReference>